<evidence type="ECO:0000256" key="6">
    <source>
        <dbReference type="ARBA" id="ARBA00022475"/>
    </source>
</evidence>
<keyword evidence="8 12" id="KW-0812">Transmembrane</keyword>
<dbReference type="PANTHER" id="PTHR33529:SF7">
    <property type="entry name" value="LIPOPOLYSACCHARIDE EXPORT SYSTEM PERMEASE PROTEIN LPTF"/>
    <property type="match status" value="1"/>
</dbReference>
<organism evidence="13 14">
    <name type="scientific">Thiohalocapsa marina</name>
    <dbReference type="NCBI Taxonomy" id="424902"/>
    <lineage>
        <taxon>Bacteria</taxon>
        <taxon>Pseudomonadati</taxon>
        <taxon>Pseudomonadota</taxon>
        <taxon>Gammaproteobacteria</taxon>
        <taxon>Chromatiales</taxon>
        <taxon>Chromatiaceae</taxon>
        <taxon>Thiohalocapsa</taxon>
    </lineage>
</organism>
<evidence type="ECO:0000256" key="11">
    <source>
        <dbReference type="ARBA" id="ARBA00026081"/>
    </source>
</evidence>
<dbReference type="OrthoDB" id="9778062at2"/>
<evidence type="ECO:0000256" key="10">
    <source>
        <dbReference type="ARBA" id="ARBA00023136"/>
    </source>
</evidence>
<dbReference type="Pfam" id="PF03739">
    <property type="entry name" value="LptF_LptG"/>
    <property type="match status" value="1"/>
</dbReference>
<dbReference type="PANTHER" id="PTHR33529">
    <property type="entry name" value="SLR0882 PROTEIN-RELATED"/>
    <property type="match status" value="1"/>
</dbReference>
<evidence type="ECO:0000256" key="2">
    <source>
        <dbReference type="ARBA" id="ARBA00004429"/>
    </source>
</evidence>
<feature type="transmembrane region" description="Helical" evidence="12">
    <location>
        <begin position="61"/>
        <end position="82"/>
    </location>
</feature>
<keyword evidence="10 12" id="KW-0472">Membrane</keyword>
<dbReference type="GO" id="GO:0015920">
    <property type="term" value="P:lipopolysaccharide transport"/>
    <property type="evidence" value="ECO:0007669"/>
    <property type="project" value="TreeGrafter"/>
</dbReference>
<accession>A0A5M8FSX1</accession>
<feature type="transmembrane region" description="Helical" evidence="12">
    <location>
        <begin position="20"/>
        <end position="41"/>
    </location>
</feature>
<evidence type="ECO:0000256" key="9">
    <source>
        <dbReference type="ARBA" id="ARBA00022989"/>
    </source>
</evidence>
<dbReference type="NCBIfam" id="TIGR04407">
    <property type="entry name" value="LptF_YjgP"/>
    <property type="match status" value="1"/>
</dbReference>
<reference evidence="13 14" key="1">
    <citation type="submission" date="2019-09" db="EMBL/GenBank/DDBJ databases">
        <title>Whole-genome sequence of the purple sulfur bacterium Thiohalocapsa marina DSM 19078.</title>
        <authorList>
            <person name="Kyndt J.A."/>
            <person name="Meyer T.E."/>
        </authorList>
    </citation>
    <scope>NUCLEOTIDE SEQUENCE [LARGE SCALE GENOMIC DNA]</scope>
    <source>
        <strain evidence="13 14">DSM 19078</strain>
    </source>
</reference>
<evidence type="ECO:0000256" key="5">
    <source>
        <dbReference type="ARBA" id="ARBA00022448"/>
    </source>
</evidence>
<evidence type="ECO:0000313" key="14">
    <source>
        <dbReference type="Proteomes" id="UP000322981"/>
    </source>
</evidence>
<protein>
    <recommendedName>
        <fullName evidence="4">Lipopolysaccharide export system permease protein LptF</fullName>
    </recommendedName>
</protein>
<evidence type="ECO:0000256" key="4">
    <source>
        <dbReference type="ARBA" id="ARBA00014213"/>
    </source>
</evidence>
<comment type="function">
    <text evidence="1">Part of the ABC transporter complex LptBFG involved in the translocation of lipopolysaccharide (LPS) from the inner membrane to the outer membrane.</text>
</comment>
<feature type="transmembrane region" description="Helical" evidence="12">
    <location>
        <begin position="322"/>
        <end position="342"/>
    </location>
</feature>
<dbReference type="RefSeq" id="WP_150091237.1">
    <property type="nucleotide sequence ID" value="NZ_JBFUOH010000027.1"/>
</dbReference>
<comment type="caution">
    <text evidence="13">The sequence shown here is derived from an EMBL/GenBank/DDBJ whole genome shotgun (WGS) entry which is preliminary data.</text>
</comment>
<keyword evidence="7" id="KW-0997">Cell inner membrane</keyword>
<evidence type="ECO:0000313" key="13">
    <source>
        <dbReference type="EMBL" id="KAA6186262.1"/>
    </source>
</evidence>
<feature type="transmembrane region" description="Helical" evidence="12">
    <location>
        <begin position="354"/>
        <end position="375"/>
    </location>
</feature>
<dbReference type="GO" id="GO:0055085">
    <property type="term" value="P:transmembrane transport"/>
    <property type="evidence" value="ECO:0007669"/>
    <property type="project" value="InterPro"/>
</dbReference>
<keyword evidence="6" id="KW-1003">Cell membrane</keyword>
<evidence type="ECO:0000256" key="3">
    <source>
        <dbReference type="ARBA" id="ARBA00007725"/>
    </source>
</evidence>
<evidence type="ECO:0000256" key="7">
    <source>
        <dbReference type="ARBA" id="ARBA00022519"/>
    </source>
</evidence>
<evidence type="ECO:0000256" key="8">
    <source>
        <dbReference type="ARBA" id="ARBA00022692"/>
    </source>
</evidence>
<dbReference type="AlphaFoldDB" id="A0A5M8FSX1"/>
<dbReference type="Proteomes" id="UP000322981">
    <property type="component" value="Unassembled WGS sequence"/>
</dbReference>
<evidence type="ECO:0000256" key="1">
    <source>
        <dbReference type="ARBA" id="ARBA00002265"/>
    </source>
</evidence>
<comment type="subcellular location">
    <subcellularLocation>
        <location evidence="2">Cell inner membrane</location>
        <topology evidence="2">Multi-pass membrane protein</topology>
    </subcellularLocation>
</comment>
<name>A0A5M8FSX1_9GAMM</name>
<dbReference type="GO" id="GO:0043190">
    <property type="term" value="C:ATP-binding cassette (ABC) transporter complex"/>
    <property type="evidence" value="ECO:0007669"/>
    <property type="project" value="InterPro"/>
</dbReference>
<sequence>MKILEHGTLSIVDRYFIAELAKVFAAIMATLVLIMTSMLFLRTLEQVDVGALASDAMLRFLYLQILRDLSSLLPPAFFLAALVTLGRMARDSELIAFAAVGFGPVSVYRSLLLFALPLALLTAWLALVMQPAASLEIQQIKALAEQKATQAAGLQAGRFYQQDDGRITFYASELSDDKRFRAIFIQDRRQSPTRIVLGETAEYRSQGAGLGSGSDSDNGQGPGRAVILEQGRRYDGDAGRHDYAIGDFERYTYFLPDEEAGAEQRQRLSSMPTAELIGASKLMLRAELGHRLAAPFSVLALALLAIPLTTLSPRQRSGGRMFLALLAYFAFFNLQGLAKNWMESGLTPPWLGMLWYQVLIIALVYLALVPGSFWSRRHRGRLWRRLGSRAGDQPSG</sequence>
<keyword evidence="9 12" id="KW-1133">Transmembrane helix</keyword>
<proteinExistence type="inferred from homology"/>
<gene>
    <name evidence="13" type="primary">lptF</name>
    <name evidence="13" type="ORF">F2Q65_05535</name>
</gene>
<feature type="transmembrane region" description="Helical" evidence="12">
    <location>
        <begin position="292"/>
        <end position="310"/>
    </location>
</feature>
<evidence type="ECO:0000256" key="12">
    <source>
        <dbReference type="SAM" id="Phobius"/>
    </source>
</evidence>
<dbReference type="InterPro" id="IPR030922">
    <property type="entry name" value="LptF"/>
</dbReference>
<comment type="similarity">
    <text evidence="3">Belongs to the LptF/LptG family.</text>
</comment>
<dbReference type="EMBL" id="VWXX01000005">
    <property type="protein sequence ID" value="KAA6186262.1"/>
    <property type="molecule type" value="Genomic_DNA"/>
</dbReference>
<comment type="subunit">
    <text evidence="11">Component of the lipopolysaccharide transport and assembly complex. The LptBFG transporter is composed of two ATP-binding proteins (LptB) and two transmembrane proteins (LptF and LptG).</text>
</comment>
<keyword evidence="14" id="KW-1185">Reference proteome</keyword>
<dbReference type="InterPro" id="IPR005495">
    <property type="entry name" value="LptG/LptF_permease"/>
</dbReference>
<keyword evidence="5" id="KW-0813">Transport</keyword>
<feature type="transmembrane region" description="Helical" evidence="12">
    <location>
        <begin position="94"/>
        <end position="127"/>
    </location>
</feature>